<feature type="region of interest" description="Disordered" evidence="1">
    <location>
        <begin position="383"/>
        <end position="427"/>
    </location>
</feature>
<reference evidence="3 4" key="1">
    <citation type="submission" date="2021-06" db="EMBL/GenBank/DDBJ databases">
        <title>A haploid diamondback moth (Plutella xylostella L.) genome assembly resolves 31 chromosomes and identifies a diamide resistance mutation.</title>
        <authorList>
            <person name="Ward C.M."/>
            <person name="Perry K.D."/>
            <person name="Baker G."/>
            <person name="Powis K."/>
            <person name="Heckel D.G."/>
            <person name="Baxter S.W."/>
        </authorList>
    </citation>
    <scope>NUCLEOTIDE SEQUENCE [LARGE SCALE GENOMIC DNA]</scope>
    <source>
        <strain evidence="3 4">LV</strain>
        <tissue evidence="3">Single pupa</tissue>
    </source>
</reference>
<keyword evidence="4" id="KW-1185">Reference proteome</keyword>
<gene>
    <name evidence="3" type="ORF">JYU34_019034</name>
</gene>
<evidence type="ECO:0000256" key="1">
    <source>
        <dbReference type="SAM" id="MobiDB-lite"/>
    </source>
</evidence>
<accession>A0ABQ7PZ35</accession>
<sequence>MILLSWGSFSGVMAGLVVNVVRVLDLAASGDPAVSVRGDARRASSPLDRDINRMQQTPPSGYAGPGVMDELVYSGAGSGCRDDDEDACVLPDAGSGDDLITPVYVPSTRRPPSRGGYKGDTSGKLMKPCDDEDCIEGSGSSGEDVTEPDHPTTTSGASSTHSMTSITTAGISSTHHEEKAVSSTTVDLTTGGRPTDRQTTAPDHDNMHAGTHPVAGEEKRTTPIDENTYTEHQYTPTVTKHTPDESTHTTEEEIHHIPEYEDRHEHENEIDTRTSTYELEGEQDRIPGKVHPDYNGFEHDTSTKWYHPKTTDNRVVPPESEFFATIVGIVASVLIAIILVVIIVLKYVVFRLDPSYKVTEGKGYQQGASAALLGNQAHSSYQSGAGAPTGGAVRNLQPLPLNRNGSTPSAPLPTQPTKRDGIKEWYV</sequence>
<feature type="region of interest" description="Disordered" evidence="1">
    <location>
        <begin position="99"/>
        <end position="217"/>
    </location>
</feature>
<keyword evidence="2" id="KW-0472">Membrane</keyword>
<evidence type="ECO:0000313" key="4">
    <source>
        <dbReference type="Proteomes" id="UP000823941"/>
    </source>
</evidence>
<evidence type="ECO:0008006" key="5">
    <source>
        <dbReference type="Google" id="ProtNLM"/>
    </source>
</evidence>
<feature type="compositionally biased region" description="Basic and acidic residues" evidence="1">
    <location>
        <begin position="417"/>
        <end position="427"/>
    </location>
</feature>
<dbReference type="EMBL" id="JAHIBW010000025">
    <property type="protein sequence ID" value="KAG7298222.1"/>
    <property type="molecule type" value="Genomic_DNA"/>
</dbReference>
<evidence type="ECO:0000256" key="2">
    <source>
        <dbReference type="SAM" id="Phobius"/>
    </source>
</evidence>
<proteinExistence type="predicted"/>
<dbReference type="Proteomes" id="UP000823941">
    <property type="component" value="Chromosome 25"/>
</dbReference>
<protein>
    <recommendedName>
        <fullName evidence="5">Syndecan</fullName>
    </recommendedName>
</protein>
<feature type="transmembrane region" description="Helical" evidence="2">
    <location>
        <begin position="322"/>
        <end position="349"/>
    </location>
</feature>
<feature type="compositionally biased region" description="Polar residues" evidence="1">
    <location>
        <begin position="151"/>
        <end position="173"/>
    </location>
</feature>
<keyword evidence="2" id="KW-0812">Transmembrane</keyword>
<comment type="caution">
    <text evidence="3">The sequence shown here is derived from an EMBL/GenBank/DDBJ whole genome shotgun (WGS) entry which is preliminary data.</text>
</comment>
<evidence type="ECO:0000313" key="3">
    <source>
        <dbReference type="EMBL" id="KAG7298222.1"/>
    </source>
</evidence>
<organism evidence="3 4">
    <name type="scientific">Plutella xylostella</name>
    <name type="common">Diamondback moth</name>
    <name type="synonym">Plutella maculipennis</name>
    <dbReference type="NCBI Taxonomy" id="51655"/>
    <lineage>
        <taxon>Eukaryota</taxon>
        <taxon>Metazoa</taxon>
        <taxon>Ecdysozoa</taxon>
        <taxon>Arthropoda</taxon>
        <taxon>Hexapoda</taxon>
        <taxon>Insecta</taxon>
        <taxon>Pterygota</taxon>
        <taxon>Neoptera</taxon>
        <taxon>Endopterygota</taxon>
        <taxon>Lepidoptera</taxon>
        <taxon>Glossata</taxon>
        <taxon>Ditrysia</taxon>
        <taxon>Yponomeutoidea</taxon>
        <taxon>Plutellidae</taxon>
        <taxon>Plutella</taxon>
    </lineage>
</organism>
<name>A0ABQ7PZ35_PLUXY</name>
<keyword evidence="2" id="KW-1133">Transmembrane helix</keyword>